<dbReference type="Pfam" id="PF12833">
    <property type="entry name" value="HTH_18"/>
    <property type="match status" value="1"/>
</dbReference>
<feature type="domain" description="HTH araC/xylS-type" evidence="5">
    <location>
        <begin position="227"/>
        <end position="328"/>
    </location>
</feature>
<keyword evidence="3" id="KW-0804">Transcription</keyword>
<dbReference type="InterPro" id="IPR018060">
    <property type="entry name" value="HTH_AraC"/>
</dbReference>
<dbReference type="AlphaFoldDB" id="A0A952FR21"/>
<evidence type="ECO:0000313" key="6">
    <source>
        <dbReference type="EMBL" id="MBW8726724.1"/>
    </source>
</evidence>
<sequence>MLEKRSLQVSADKADDVWTTDSVPEPEREEYWRGALRHLYPDLTAVEPLDGEAVHGRLVIRGFADGWASECQQSAARLAGAGRDAAGDGWDGYNLILQIYGVGRVSHAGRTFHRRFGEMTLTDAALPFEEVGLDTPHVQVWRLPRHVLEPLLIAPDLSIGVGILGRHGAGALLLSLLQTTWRECGSLARPMQHRIQDSICRLVALAFSPTSIVHRSGRNGSRQASLPEACAYIESRLQDPRLSVDEVAEWLCCSRRKLEMLFEETGIGVAGWISRRRIEECRKMLADPAWRHLSITEVAFTWGFRDLSTFNRRFRAQCGVAPREVRREEPAARQDRELATRSWTIGPFRPRTTPPGE</sequence>
<dbReference type="PROSITE" id="PS01124">
    <property type="entry name" value="HTH_ARAC_FAMILY_2"/>
    <property type="match status" value="1"/>
</dbReference>
<name>A0A952FR21_9PROT</name>
<dbReference type="Proteomes" id="UP000700706">
    <property type="component" value="Unassembled WGS sequence"/>
</dbReference>
<keyword evidence="1" id="KW-0805">Transcription regulation</keyword>
<dbReference type="SUPFAM" id="SSF46689">
    <property type="entry name" value="Homeodomain-like"/>
    <property type="match status" value="1"/>
</dbReference>
<dbReference type="SMART" id="SM00342">
    <property type="entry name" value="HTH_ARAC"/>
    <property type="match status" value="1"/>
</dbReference>
<keyword evidence="2" id="KW-0238">DNA-binding</keyword>
<feature type="compositionally biased region" description="Basic and acidic residues" evidence="4">
    <location>
        <begin position="325"/>
        <end position="339"/>
    </location>
</feature>
<dbReference type="PANTHER" id="PTHR46796">
    <property type="entry name" value="HTH-TYPE TRANSCRIPTIONAL ACTIVATOR RHAS-RELATED"/>
    <property type="match status" value="1"/>
</dbReference>
<dbReference type="PANTHER" id="PTHR46796:SF6">
    <property type="entry name" value="ARAC SUBFAMILY"/>
    <property type="match status" value="1"/>
</dbReference>
<dbReference type="GO" id="GO:0043565">
    <property type="term" value="F:sequence-specific DNA binding"/>
    <property type="evidence" value="ECO:0007669"/>
    <property type="project" value="InterPro"/>
</dbReference>
<feature type="region of interest" description="Disordered" evidence="4">
    <location>
        <begin position="325"/>
        <end position="357"/>
    </location>
</feature>
<dbReference type="EMBL" id="JAEKLZ010000231">
    <property type="protein sequence ID" value="MBW8726724.1"/>
    <property type="molecule type" value="Genomic_DNA"/>
</dbReference>
<dbReference type="InterPro" id="IPR050204">
    <property type="entry name" value="AraC_XylS_family_regulators"/>
</dbReference>
<evidence type="ECO:0000256" key="2">
    <source>
        <dbReference type="ARBA" id="ARBA00023125"/>
    </source>
</evidence>
<dbReference type="Gene3D" id="1.10.10.60">
    <property type="entry name" value="Homeodomain-like"/>
    <property type="match status" value="1"/>
</dbReference>
<comment type="caution">
    <text evidence="6">The sequence shown here is derived from an EMBL/GenBank/DDBJ whole genome shotgun (WGS) entry which is preliminary data.</text>
</comment>
<reference evidence="6" key="1">
    <citation type="submission" date="2020-06" db="EMBL/GenBank/DDBJ databases">
        <title>Stable isotope informed genome-resolved metagenomics uncovers potential trophic interactions in rhizosphere soil.</title>
        <authorList>
            <person name="Starr E.P."/>
            <person name="Shi S."/>
            <person name="Blazewicz S.J."/>
            <person name="Koch B.J."/>
            <person name="Probst A.J."/>
            <person name="Hungate B.A."/>
            <person name="Pett-Ridge J."/>
            <person name="Firestone M.K."/>
            <person name="Banfield J.F."/>
        </authorList>
    </citation>
    <scope>NUCLEOTIDE SEQUENCE</scope>
    <source>
        <strain evidence="6">YM_69_17</strain>
    </source>
</reference>
<protein>
    <submittedName>
        <fullName evidence="6">Helix-turn-helix domain-containing protein</fullName>
    </submittedName>
</protein>
<evidence type="ECO:0000313" key="7">
    <source>
        <dbReference type="Proteomes" id="UP000700706"/>
    </source>
</evidence>
<evidence type="ECO:0000259" key="5">
    <source>
        <dbReference type="PROSITE" id="PS01124"/>
    </source>
</evidence>
<dbReference type="GO" id="GO:0003700">
    <property type="term" value="F:DNA-binding transcription factor activity"/>
    <property type="evidence" value="ECO:0007669"/>
    <property type="project" value="InterPro"/>
</dbReference>
<evidence type="ECO:0000256" key="4">
    <source>
        <dbReference type="SAM" id="MobiDB-lite"/>
    </source>
</evidence>
<accession>A0A952FR21</accession>
<organism evidence="6 7">
    <name type="scientific">Inquilinus limosus</name>
    <dbReference type="NCBI Taxonomy" id="171674"/>
    <lineage>
        <taxon>Bacteria</taxon>
        <taxon>Pseudomonadati</taxon>
        <taxon>Pseudomonadota</taxon>
        <taxon>Alphaproteobacteria</taxon>
        <taxon>Rhodospirillales</taxon>
        <taxon>Rhodospirillaceae</taxon>
        <taxon>Inquilinus</taxon>
    </lineage>
</organism>
<evidence type="ECO:0000256" key="3">
    <source>
        <dbReference type="ARBA" id="ARBA00023163"/>
    </source>
</evidence>
<proteinExistence type="predicted"/>
<gene>
    <name evidence="6" type="ORF">JF625_16460</name>
</gene>
<dbReference type="InterPro" id="IPR009057">
    <property type="entry name" value="Homeodomain-like_sf"/>
</dbReference>
<evidence type="ECO:0000256" key="1">
    <source>
        <dbReference type="ARBA" id="ARBA00023015"/>
    </source>
</evidence>